<reference evidence="1" key="1">
    <citation type="submission" date="2015-07" db="EMBL/GenBank/DDBJ databases">
        <title>MeaNS - Measles Nucleotide Surveillance Program.</title>
        <authorList>
            <person name="Tran T."/>
            <person name="Druce J."/>
        </authorList>
    </citation>
    <scope>NUCLEOTIDE SEQUENCE</scope>
    <source>
        <strain evidence="1">UCB-OBI-ISO-001</strain>
        <tissue evidence="1">Gonad</tissue>
    </source>
</reference>
<protein>
    <submittedName>
        <fullName evidence="1">Uncharacterized protein</fullName>
    </submittedName>
</protein>
<dbReference type="EMBL" id="KQ421487">
    <property type="protein sequence ID" value="KOF77335.1"/>
    <property type="molecule type" value="Genomic_DNA"/>
</dbReference>
<dbReference type="AlphaFoldDB" id="A0A0L8GL58"/>
<proteinExistence type="predicted"/>
<name>A0A0L8GL58_OCTBM</name>
<gene>
    <name evidence="1" type="ORF">OCBIM_22032242mg</name>
</gene>
<sequence>MRYYNFIAAYSSTHHRRFFFFSGKVSLIVITIQQNQSLKGVGPILVMEVVTTAMVDSTARVTAALSLPT</sequence>
<evidence type="ECO:0000313" key="1">
    <source>
        <dbReference type="EMBL" id="KOF77335.1"/>
    </source>
</evidence>
<accession>A0A0L8GL58</accession>
<organism evidence="1">
    <name type="scientific">Octopus bimaculoides</name>
    <name type="common">California two-spotted octopus</name>
    <dbReference type="NCBI Taxonomy" id="37653"/>
    <lineage>
        <taxon>Eukaryota</taxon>
        <taxon>Metazoa</taxon>
        <taxon>Spiralia</taxon>
        <taxon>Lophotrochozoa</taxon>
        <taxon>Mollusca</taxon>
        <taxon>Cephalopoda</taxon>
        <taxon>Coleoidea</taxon>
        <taxon>Octopodiformes</taxon>
        <taxon>Octopoda</taxon>
        <taxon>Incirrata</taxon>
        <taxon>Octopodidae</taxon>
        <taxon>Octopus</taxon>
    </lineage>
</organism>